<protein>
    <submittedName>
        <fullName evidence="2">Uncharacterized protein</fullName>
    </submittedName>
</protein>
<keyword evidence="1" id="KW-0812">Transmembrane</keyword>
<sequence>MDKRVPHFNKPSTSEAIGVILLGLIALAFVGFCVVIFGTFLWIIWEPLPVIAGVLVVIWYVRK</sequence>
<proteinExistence type="predicted"/>
<feature type="transmembrane region" description="Helical" evidence="1">
    <location>
        <begin position="16"/>
        <end position="37"/>
    </location>
</feature>
<organism evidence="2">
    <name type="scientific">Pseudomonas phage HRDY3</name>
    <dbReference type="NCBI Taxonomy" id="3236930"/>
    <lineage>
        <taxon>Viruses</taxon>
    </lineage>
</organism>
<keyword evidence="1" id="KW-0472">Membrane</keyword>
<name>A0AB39CEK3_9VIRU</name>
<feature type="transmembrane region" description="Helical" evidence="1">
    <location>
        <begin position="43"/>
        <end position="61"/>
    </location>
</feature>
<dbReference type="EMBL" id="PQ015379">
    <property type="protein sequence ID" value="XDJ15336.1"/>
    <property type="molecule type" value="Genomic_DNA"/>
</dbReference>
<keyword evidence="1" id="KW-1133">Transmembrane helix</keyword>
<evidence type="ECO:0000313" key="2">
    <source>
        <dbReference type="EMBL" id="XDJ15336.1"/>
    </source>
</evidence>
<evidence type="ECO:0000256" key="1">
    <source>
        <dbReference type="SAM" id="Phobius"/>
    </source>
</evidence>
<reference evidence="2" key="1">
    <citation type="submission" date="2024-07" db="EMBL/GenBank/DDBJ databases">
        <authorList>
            <person name="Bringhurst R.M."/>
            <person name="Homer T.E."/>
        </authorList>
    </citation>
    <scope>NUCLEOTIDE SEQUENCE</scope>
</reference>
<accession>A0AB39CEK3</accession>